<sequence length="281" mass="29246">MPNSLSVLLMSDACAATCAGCVCSPLVAVIDEAITLSAAGKKDLWPAIGSKLVSIAKAPASFFFSAPFLWLWAVYAVTYASANTVESIAKALGHSPATPVLLCSTFANMGMCLLKDAAFAKMFGSSDKDTDEKKKRAGLSAKVLSIWFARDIVTQFFVFTLPLILQGKVPDLVCRLSAPVAAQYLTTPFHLLGIKLFNMPLGTTLSAACARDPDQTTSPSASPLNASPLTAPPSPHLAGQASGLRFAPSSRPPSSRGRCVSSQPSASAASSTRVCGLSSAR</sequence>
<organism evidence="3">
    <name type="scientific">Haptolina brevifila</name>
    <dbReference type="NCBI Taxonomy" id="156173"/>
    <lineage>
        <taxon>Eukaryota</taxon>
        <taxon>Haptista</taxon>
        <taxon>Haptophyta</taxon>
        <taxon>Prymnesiophyceae</taxon>
        <taxon>Prymnesiales</taxon>
        <taxon>Prymnesiaceae</taxon>
        <taxon>Haptolina</taxon>
    </lineage>
</organism>
<accession>A0A7S2IXN7</accession>
<gene>
    <name evidence="3" type="ORF">CBRE1094_LOCUS38433</name>
</gene>
<evidence type="ECO:0008006" key="4">
    <source>
        <dbReference type="Google" id="ProtNLM"/>
    </source>
</evidence>
<feature type="signal peptide" evidence="2">
    <location>
        <begin position="1"/>
        <end position="19"/>
    </location>
</feature>
<keyword evidence="2" id="KW-0732">Signal</keyword>
<dbReference type="PANTHER" id="PTHR37845:SF1">
    <property type="entry name" value="SEQUENCE ORPHAN"/>
    <property type="match status" value="1"/>
</dbReference>
<proteinExistence type="predicted"/>
<evidence type="ECO:0000313" key="3">
    <source>
        <dbReference type="EMBL" id="CAD9532156.1"/>
    </source>
</evidence>
<name>A0A7S2IXN7_9EUKA</name>
<evidence type="ECO:0000256" key="2">
    <source>
        <dbReference type="SAM" id="SignalP"/>
    </source>
</evidence>
<feature type="chain" id="PRO_5031303137" description="Solute carrier family 40 protein" evidence="2">
    <location>
        <begin position="20"/>
        <end position="281"/>
    </location>
</feature>
<reference evidence="3" key="1">
    <citation type="submission" date="2021-01" db="EMBL/GenBank/DDBJ databases">
        <authorList>
            <person name="Corre E."/>
            <person name="Pelletier E."/>
            <person name="Niang G."/>
            <person name="Scheremetjew M."/>
            <person name="Finn R."/>
            <person name="Kale V."/>
            <person name="Holt S."/>
            <person name="Cochrane G."/>
            <person name="Meng A."/>
            <person name="Brown T."/>
            <person name="Cohen L."/>
        </authorList>
    </citation>
    <scope>NUCLEOTIDE SEQUENCE</scope>
    <source>
        <strain evidence="3">UTEX LB 985</strain>
    </source>
</reference>
<dbReference type="AlphaFoldDB" id="A0A7S2IXN7"/>
<dbReference type="EMBL" id="HBGU01070341">
    <property type="protein sequence ID" value="CAD9532156.1"/>
    <property type="molecule type" value="Transcribed_RNA"/>
</dbReference>
<dbReference type="PANTHER" id="PTHR37845">
    <property type="entry name" value="SEQUENCE ORPHAN"/>
    <property type="match status" value="1"/>
</dbReference>
<feature type="compositionally biased region" description="Low complexity" evidence="1">
    <location>
        <begin position="216"/>
        <end position="229"/>
    </location>
</feature>
<feature type="region of interest" description="Disordered" evidence="1">
    <location>
        <begin position="210"/>
        <end position="281"/>
    </location>
</feature>
<evidence type="ECO:0000256" key="1">
    <source>
        <dbReference type="SAM" id="MobiDB-lite"/>
    </source>
</evidence>
<protein>
    <recommendedName>
        <fullName evidence="4">Solute carrier family 40 protein</fullName>
    </recommendedName>
</protein>
<feature type="compositionally biased region" description="Low complexity" evidence="1">
    <location>
        <begin position="248"/>
        <end position="271"/>
    </location>
</feature>
<dbReference type="InterPro" id="IPR038781">
    <property type="entry name" value="C365.16-ike"/>
</dbReference>
<dbReference type="GO" id="GO:0005739">
    <property type="term" value="C:mitochondrion"/>
    <property type="evidence" value="ECO:0007669"/>
    <property type="project" value="TreeGrafter"/>
</dbReference>